<sequence length="401" mass="44398">MAVDPVTLIKAATTVGKIGSTESGRKIILVSILTPLILILVILASPFAIFFGLFHNGTDNVSIQVLMEELQNEFRSRVEEEQNDKNVDTITTIVLGSEDNTLIDNTVDVLSFFSAFYITSNGKQVAYLDGEDKRKLVDTFWEMNEITTDIEVKTKEKTSVNKNGEKNTKTVDTRHKTIEINSLTAEEMAEKYGFSDKQKRVLKEVKMSSENIMPTGNNMVLSKEEIEGIKANLPLDLAIERQQIVDKALSIVGKVHYFWGGKSSSIGWDNNWGTPVKVTSSGSSSTGKIKPYGLDCSGYVTWVFINMGIDSSTIEKTIGHGTTNQWHLSTSIVENQVKEGDLAFLAVPNTRKANHVGIVVGKDEKDNILVAHCNSKYNNVTINTADEAGFMYFRRPAILVD</sequence>
<keyword evidence="2" id="KW-0645">Protease</keyword>
<keyword evidence="3 7" id="KW-0378">Hydrolase</keyword>
<dbReference type="SUPFAM" id="SSF54001">
    <property type="entry name" value="Cysteine proteinases"/>
    <property type="match status" value="1"/>
</dbReference>
<dbReference type="OrthoDB" id="1734240at2"/>
<evidence type="ECO:0000256" key="2">
    <source>
        <dbReference type="ARBA" id="ARBA00022670"/>
    </source>
</evidence>
<dbReference type="InterPro" id="IPR000064">
    <property type="entry name" value="NLP_P60_dom"/>
</dbReference>
<organism evidence="7 8">
    <name type="scientific">Maledivibacter halophilus</name>
    <dbReference type="NCBI Taxonomy" id="36842"/>
    <lineage>
        <taxon>Bacteria</taxon>
        <taxon>Bacillati</taxon>
        <taxon>Bacillota</taxon>
        <taxon>Clostridia</taxon>
        <taxon>Peptostreptococcales</taxon>
        <taxon>Caminicellaceae</taxon>
        <taxon>Maledivibacter</taxon>
    </lineage>
</organism>
<evidence type="ECO:0000313" key="8">
    <source>
        <dbReference type="Proteomes" id="UP000190285"/>
    </source>
</evidence>
<dbReference type="PROSITE" id="PS51935">
    <property type="entry name" value="NLPC_P60"/>
    <property type="match status" value="1"/>
</dbReference>
<feature type="domain" description="NlpC/P60" evidence="6">
    <location>
        <begin position="238"/>
        <end position="401"/>
    </location>
</feature>
<evidence type="ECO:0000313" key="7">
    <source>
        <dbReference type="EMBL" id="SKC77597.1"/>
    </source>
</evidence>
<dbReference type="RefSeq" id="WP_079492865.1">
    <property type="nucleotide sequence ID" value="NZ_FUZT01000007.1"/>
</dbReference>
<dbReference type="InterPro" id="IPR051202">
    <property type="entry name" value="Peptidase_C40"/>
</dbReference>
<evidence type="ECO:0000256" key="3">
    <source>
        <dbReference type="ARBA" id="ARBA00022801"/>
    </source>
</evidence>
<name>A0A1T5LNM0_9FIRM</name>
<keyword evidence="8" id="KW-1185">Reference proteome</keyword>
<keyword evidence="5" id="KW-0472">Membrane</keyword>
<dbReference type="PANTHER" id="PTHR47053">
    <property type="entry name" value="MUREIN DD-ENDOPEPTIDASE MEPH-RELATED"/>
    <property type="match status" value="1"/>
</dbReference>
<dbReference type="EMBL" id="FUZT01000007">
    <property type="protein sequence ID" value="SKC77597.1"/>
    <property type="molecule type" value="Genomic_DNA"/>
</dbReference>
<keyword evidence="4" id="KW-0788">Thiol protease</keyword>
<dbReference type="InterPro" id="IPR038765">
    <property type="entry name" value="Papain-like_cys_pep_sf"/>
</dbReference>
<gene>
    <name evidence="7" type="ORF">SAMN02194393_03157</name>
</gene>
<evidence type="ECO:0000256" key="5">
    <source>
        <dbReference type="SAM" id="Phobius"/>
    </source>
</evidence>
<evidence type="ECO:0000256" key="1">
    <source>
        <dbReference type="ARBA" id="ARBA00007074"/>
    </source>
</evidence>
<dbReference type="GO" id="GO:0008234">
    <property type="term" value="F:cysteine-type peptidase activity"/>
    <property type="evidence" value="ECO:0007669"/>
    <property type="project" value="UniProtKB-KW"/>
</dbReference>
<feature type="transmembrane region" description="Helical" evidence="5">
    <location>
        <begin position="27"/>
        <end position="54"/>
    </location>
</feature>
<dbReference type="PANTHER" id="PTHR47053:SF1">
    <property type="entry name" value="MUREIN DD-ENDOPEPTIDASE MEPH-RELATED"/>
    <property type="match status" value="1"/>
</dbReference>
<dbReference type="STRING" id="36842.SAMN02194393_03157"/>
<dbReference type="GO" id="GO:0006508">
    <property type="term" value="P:proteolysis"/>
    <property type="evidence" value="ECO:0007669"/>
    <property type="project" value="UniProtKB-KW"/>
</dbReference>
<keyword evidence="5" id="KW-1133">Transmembrane helix</keyword>
<proteinExistence type="inferred from homology"/>
<reference evidence="7 8" key="1">
    <citation type="submission" date="2017-02" db="EMBL/GenBank/DDBJ databases">
        <authorList>
            <person name="Peterson S.W."/>
        </authorList>
    </citation>
    <scope>NUCLEOTIDE SEQUENCE [LARGE SCALE GENOMIC DNA]</scope>
    <source>
        <strain evidence="7 8">M1</strain>
    </source>
</reference>
<evidence type="ECO:0000259" key="6">
    <source>
        <dbReference type="PROSITE" id="PS51935"/>
    </source>
</evidence>
<dbReference type="AlphaFoldDB" id="A0A1T5LNM0"/>
<dbReference type="Proteomes" id="UP000190285">
    <property type="component" value="Unassembled WGS sequence"/>
</dbReference>
<evidence type="ECO:0000256" key="4">
    <source>
        <dbReference type="ARBA" id="ARBA00022807"/>
    </source>
</evidence>
<dbReference type="Pfam" id="PF00877">
    <property type="entry name" value="NLPC_P60"/>
    <property type="match status" value="1"/>
</dbReference>
<dbReference type="Gene3D" id="3.90.1720.10">
    <property type="entry name" value="endopeptidase domain like (from Nostoc punctiforme)"/>
    <property type="match status" value="1"/>
</dbReference>
<keyword evidence="5" id="KW-0812">Transmembrane</keyword>
<comment type="similarity">
    <text evidence="1">Belongs to the peptidase C40 family.</text>
</comment>
<protein>
    <submittedName>
        <fullName evidence="7">Cell wall-associated hydrolases (Invasion-associated proteins)</fullName>
    </submittedName>
</protein>
<accession>A0A1T5LNM0</accession>